<feature type="compositionally biased region" description="Polar residues" evidence="2">
    <location>
        <begin position="337"/>
        <end position="396"/>
    </location>
</feature>
<dbReference type="InterPro" id="IPR011993">
    <property type="entry name" value="PH-like_dom_sf"/>
</dbReference>
<sequence>MASGEDAVGDSVTMQLLSKYNDHISERDESLAEFERKEDESSQPSYDELLKENVKLRLQLQESETELISLRKFVEVLKSDRSVQFESVRQQLVVEEDAPKEPVLPPRSAERKRNAKNLSLNSASDSAISEPKSRNLLSPADIGLRKNISNSYNTPVLQQPVAQEHVLSPKELDRIRRSSSSYSNVVAASPATSVAYTTSRISPSKSNKHDAKDDESASAAVEKGAAMRQYVKGISGSTSEGFNSPLRQVSSSNSHQNLSEHSSRKAYPKSPVPNLLATEEKAADFSPSSKRNFNNFVEMLDSSFETEDPSSSQTRRLDQQSGSRALGSPVTLRKAPNSPQLEQSPRNSIRPSNASIEGRSFATTVPSSVASQNISSQDQQSPRSFSTKSFPTVSGDTNSITIQSTNNTSTPSVTDTQSVVSDIPLFLQPNELNTIRIEIISTLHRDQDRFCDDNFILFSVIDKQSAKDIFRFAKTIDRVYELDVYLKCHMDTIMLPPLPEKQLFESNSPVKIDYRREKLNDYFNCLYGSSNVLPIVALKMAKFISTGTVMNSIIGEYAKEGVLLMRKSKALGTPNNWRLTYAVLNGGILSLLDRGQISESIKVHNAVIELQANLPDDRYGTKNGFIVIVPKKSGLSSGTKYYFCCESPKEREAWVSNLTEFVEAPILSNSSTYTKSENSSMLEHYSASNDVPSDSTSSYIGPMANLQPPANVLPASNADAVPTDDERETKRSRMRSFFPFKRVNVSQIPTDSDLNTDGSVSEELSIAKTLHSMDLADEVSTNKIFGSDLNKCLSLSSQLYQGEYKIPSVVYRCLEYLYRNHGIEEEGIFRISGSTVLIKSLQEQFDREHDVDLCNFNKTVVTEETQNSYSTGLVDVNTVTGLLKLYLRQMPHSIFGERMFSAFKDVIEFKGITPSQIAVEFRRLVHSDEMPFENLSLMFVLFELLVKINQKSSFNKMNLRNLCIVFSPTLNIPVNVIQPFVVDFNCIFENKDPISDSSREQLIVSIPQM</sequence>
<dbReference type="EMBL" id="LT598480">
    <property type="protein sequence ID" value="SCV03790.1"/>
    <property type="molecule type" value="Genomic_DNA"/>
</dbReference>
<accession>A0A1G4KGU0</accession>
<feature type="region of interest" description="Disordered" evidence="2">
    <location>
        <begin position="193"/>
        <end position="221"/>
    </location>
</feature>
<dbReference type="Gene3D" id="2.30.29.30">
    <property type="entry name" value="Pleckstrin-homology domain (PH domain)/Phosphotyrosine-binding domain (PTB)"/>
    <property type="match status" value="1"/>
</dbReference>
<evidence type="ECO:0000313" key="5">
    <source>
        <dbReference type="EMBL" id="SCV03790.1"/>
    </source>
</evidence>
<organism evidence="5 6">
    <name type="scientific">Lachancea meyersii CBS 8951</name>
    <dbReference type="NCBI Taxonomy" id="1266667"/>
    <lineage>
        <taxon>Eukaryota</taxon>
        <taxon>Fungi</taxon>
        <taxon>Dikarya</taxon>
        <taxon>Ascomycota</taxon>
        <taxon>Saccharomycotina</taxon>
        <taxon>Saccharomycetes</taxon>
        <taxon>Saccharomycetales</taxon>
        <taxon>Saccharomycetaceae</taxon>
        <taxon>Lachancea</taxon>
    </lineage>
</organism>
<dbReference type="Proteomes" id="UP000191144">
    <property type="component" value="Chromosome H"/>
</dbReference>
<dbReference type="Pfam" id="PF00787">
    <property type="entry name" value="PX"/>
    <property type="match status" value="1"/>
</dbReference>
<dbReference type="Pfam" id="PF00620">
    <property type="entry name" value="RhoGAP"/>
    <property type="match status" value="1"/>
</dbReference>
<dbReference type="InterPro" id="IPR050729">
    <property type="entry name" value="Rho-GAP"/>
</dbReference>
<dbReference type="PROSITE" id="PS50003">
    <property type="entry name" value="PH_DOMAIN"/>
    <property type="match status" value="1"/>
</dbReference>
<dbReference type="InterPro" id="IPR001683">
    <property type="entry name" value="PX_dom"/>
</dbReference>
<feature type="compositionally biased region" description="Basic and acidic residues" evidence="2">
    <location>
        <begin position="27"/>
        <end position="40"/>
    </location>
</feature>
<dbReference type="Gene3D" id="1.10.555.10">
    <property type="entry name" value="Rho GTPase activation protein"/>
    <property type="match status" value="1"/>
</dbReference>
<dbReference type="PROSITE" id="PS50238">
    <property type="entry name" value="RHOGAP"/>
    <property type="match status" value="1"/>
</dbReference>
<dbReference type="InterPro" id="IPR001849">
    <property type="entry name" value="PH_domain"/>
</dbReference>
<feature type="domain" description="Rho-GAP" evidence="4">
    <location>
        <begin position="793"/>
        <end position="1009"/>
    </location>
</feature>
<feature type="compositionally biased region" description="Polar residues" evidence="2">
    <location>
        <begin position="309"/>
        <end position="323"/>
    </location>
</feature>
<dbReference type="CDD" id="cd13277">
    <property type="entry name" value="PH_Bem3"/>
    <property type="match status" value="1"/>
</dbReference>
<dbReference type="PANTHER" id="PTHR23176">
    <property type="entry name" value="RHO/RAC/CDC GTPASE-ACTIVATING PROTEIN"/>
    <property type="match status" value="1"/>
</dbReference>
<evidence type="ECO:0000256" key="1">
    <source>
        <dbReference type="ARBA" id="ARBA00022468"/>
    </source>
</evidence>
<dbReference type="GO" id="GO:0007010">
    <property type="term" value="P:cytoskeleton organization"/>
    <property type="evidence" value="ECO:0007669"/>
    <property type="project" value="UniProtKB-ARBA"/>
</dbReference>
<keyword evidence="6" id="KW-1185">Reference proteome</keyword>
<feature type="region of interest" description="Disordered" evidence="2">
    <location>
        <begin position="99"/>
        <end position="134"/>
    </location>
</feature>
<dbReference type="SUPFAM" id="SSF50729">
    <property type="entry name" value="PH domain-like"/>
    <property type="match status" value="1"/>
</dbReference>
<feature type="compositionally biased region" description="Polar residues" evidence="2">
    <location>
        <begin position="236"/>
        <end position="260"/>
    </location>
</feature>
<dbReference type="InterPro" id="IPR036871">
    <property type="entry name" value="PX_dom_sf"/>
</dbReference>
<dbReference type="GO" id="GO:0005938">
    <property type="term" value="C:cell cortex"/>
    <property type="evidence" value="ECO:0007669"/>
    <property type="project" value="UniProtKB-ARBA"/>
</dbReference>
<dbReference type="InterPro" id="IPR008936">
    <property type="entry name" value="Rho_GTPase_activation_prot"/>
</dbReference>
<feature type="compositionally biased region" description="Polar residues" evidence="2">
    <location>
        <begin position="193"/>
        <end position="205"/>
    </location>
</feature>
<keyword evidence="1" id="KW-0343">GTPase activation</keyword>
<dbReference type="GO" id="GO:0007165">
    <property type="term" value="P:signal transduction"/>
    <property type="evidence" value="ECO:0007669"/>
    <property type="project" value="InterPro"/>
</dbReference>
<evidence type="ECO:0000256" key="2">
    <source>
        <dbReference type="SAM" id="MobiDB-lite"/>
    </source>
</evidence>
<dbReference type="PANTHER" id="PTHR23176:SF129">
    <property type="entry name" value="RHO GTPASE ACTIVATING PROTEIN AT 16F, ISOFORM E-RELATED"/>
    <property type="match status" value="1"/>
</dbReference>
<dbReference type="Gene3D" id="3.30.1520.10">
    <property type="entry name" value="Phox-like domain"/>
    <property type="match status" value="1"/>
</dbReference>
<feature type="compositionally biased region" description="Low complexity" evidence="2">
    <location>
        <begin position="397"/>
        <end position="410"/>
    </location>
</feature>
<dbReference type="SUPFAM" id="SSF64268">
    <property type="entry name" value="PX domain"/>
    <property type="match status" value="1"/>
</dbReference>
<protein>
    <submittedName>
        <fullName evidence="5">LAME_0H13234g1_1</fullName>
    </submittedName>
</protein>
<dbReference type="SMART" id="SM00233">
    <property type="entry name" value="PH"/>
    <property type="match status" value="1"/>
</dbReference>
<evidence type="ECO:0000259" key="3">
    <source>
        <dbReference type="PROSITE" id="PS50003"/>
    </source>
</evidence>
<feature type="domain" description="PH" evidence="3">
    <location>
        <begin position="556"/>
        <end position="663"/>
    </location>
</feature>
<name>A0A1G4KGU0_9SACH</name>
<dbReference type="SUPFAM" id="SSF48350">
    <property type="entry name" value="GTPase activation domain, GAP"/>
    <property type="match status" value="1"/>
</dbReference>
<gene>
    <name evidence="5" type="ORF">LAME_0H13234G</name>
</gene>
<evidence type="ECO:0000313" key="6">
    <source>
        <dbReference type="Proteomes" id="UP000191144"/>
    </source>
</evidence>
<dbReference type="GO" id="GO:0005933">
    <property type="term" value="C:cellular bud"/>
    <property type="evidence" value="ECO:0007669"/>
    <property type="project" value="UniProtKB-ARBA"/>
</dbReference>
<evidence type="ECO:0000259" key="4">
    <source>
        <dbReference type="PROSITE" id="PS50238"/>
    </source>
</evidence>
<feature type="region of interest" description="Disordered" evidence="2">
    <location>
        <begin position="303"/>
        <end position="415"/>
    </location>
</feature>
<dbReference type="OrthoDB" id="185175at2759"/>
<dbReference type="GO" id="GO:0005096">
    <property type="term" value="F:GTPase activator activity"/>
    <property type="evidence" value="ECO:0007669"/>
    <property type="project" value="UniProtKB-KW"/>
</dbReference>
<feature type="region of interest" description="Disordered" evidence="2">
    <location>
        <begin position="27"/>
        <end position="47"/>
    </location>
</feature>
<dbReference type="SMART" id="SM00324">
    <property type="entry name" value="RhoGAP"/>
    <property type="match status" value="1"/>
</dbReference>
<feature type="region of interest" description="Disordered" evidence="2">
    <location>
        <begin position="236"/>
        <end position="271"/>
    </location>
</feature>
<dbReference type="InterPro" id="IPR000198">
    <property type="entry name" value="RhoGAP_dom"/>
</dbReference>
<reference evidence="6" key="1">
    <citation type="submission" date="2016-03" db="EMBL/GenBank/DDBJ databases">
        <authorList>
            <person name="Devillers Hugo."/>
        </authorList>
    </citation>
    <scope>NUCLEOTIDE SEQUENCE [LARGE SCALE GENOMIC DNA]</scope>
</reference>
<dbReference type="Pfam" id="PF00169">
    <property type="entry name" value="PH"/>
    <property type="match status" value="1"/>
</dbReference>
<proteinExistence type="predicted"/>
<dbReference type="AlphaFoldDB" id="A0A1G4KGU0"/>
<dbReference type="CDD" id="cd06093">
    <property type="entry name" value="PX_domain"/>
    <property type="match status" value="1"/>
</dbReference>
<feature type="compositionally biased region" description="Polar residues" evidence="2">
    <location>
        <begin position="116"/>
        <end position="127"/>
    </location>
</feature>
<dbReference type="GO" id="GO:0035091">
    <property type="term" value="F:phosphatidylinositol binding"/>
    <property type="evidence" value="ECO:0007669"/>
    <property type="project" value="InterPro"/>
</dbReference>